<dbReference type="Pfam" id="PF02579">
    <property type="entry name" value="Nitro_FeMo-Co"/>
    <property type="match status" value="1"/>
</dbReference>
<dbReference type="RefSeq" id="WP_038060638.1">
    <property type="nucleotide sequence ID" value="NZ_CP008796.1"/>
</dbReference>
<dbReference type="OrthoDB" id="280278at2"/>
<evidence type="ECO:0000313" key="2">
    <source>
        <dbReference type="EMBL" id="AIH04146.1"/>
    </source>
</evidence>
<dbReference type="STRING" id="289377.HL41_04870"/>
<dbReference type="Proteomes" id="UP000028481">
    <property type="component" value="Chromosome"/>
</dbReference>
<dbReference type="CDD" id="cd00851">
    <property type="entry name" value="MTH1175"/>
    <property type="match status" value="1"/>
</dbReference>
<dbReference type="AlphaFoldDB" id="A0A075WTG1"/>
<accession>A0A075WTG1</accession>
<name>A0A075WTG1_9BACT</name>
<feature type="domain" description="Dinitrogenase iron-molybdenum cofactor biosynthesis" evidence="1">
    <location>
        <begin position="9"/>
        <end position="99"/>
    </location>
</feature>
<organism evidence="2 3">
    <name type="scientific">Thermodesulfobacterium commune DSM 2178</name>
    <dbReference type="NCBI Taxonomy" id="289377"/>
    <lineage>
        <taxon>Bacteria</taxon>
        <taxon>Pseudomonadati</taxon>
        <taxon>Thermodesulfobacteriota</taxon>
        <taxon>Thermodesulfobacteria</taxon>
        <taxon>Thermodesulfobacteriales</taxon>
        <taxon>Thermodesulfobacteriaceae</taxon>
        <taxon>Thermodesulfobacterium</taxon>
    </lineage>
</organism>
<dbReference type="SUPFAM" id="SSF53146">
    <property type="entry name" value="Nitrogenase accessory factor-like"/>
    <property type="match status" value="1"/>
</dbReference>
<dbReference type="PANTHER" id="PTHR33937:SF2">
    <property type="entry name" value="DINITROGENASE IRON-MOLYBDENUM COFACTOR BIOSYNTHESIS DOMAIN-CONTAINING PROTEIN"/>
    <property type="match status" value="1"/>
</dbReference>
<dbReference type="PaxDb" id="289377-HL41_04870"/>
<evidence type="ECO:0000259" key="1">
    <source>
        <dbReference type="Pfam" id="PF02579"/>
    </source>
</evidence>
<evidence type="ECO:0000313" key="3">
    <source>
        <dbReference type="Proteomes" id="UP000028481"/>
    </source>
</evidence>
<reference evidence="2 3" key="1">
    <citation type="journal article" date="2015" name="Genome Announc.">
        <title>Genome Sequence of a Sulfate-Reducing Thermophilic Bacterium, Thermodesulfobacterium commune DSM 2178T (Phylum Thermodesulfobacteria).</title>
        <authorList>
            <person name="Bhatnagar S."/>
            <person name="Badger J.H."/>
            <person name="Madupu R."/>
            <person name="Khouri H.M."/>
            <person name="O'Connor E.M."/>
            <person name="Robb F.T."/>
            <person name="Ward N.L."/>
            <person name="Eisen J.A."/>
        </authorList>
    </citation>
    <scope>NUCLEOTIDE SEQUENCE [LARGE SCALE GENOMIC DNA]</scope>
    <source>
        <strain evidence="2 3">DSM 2178</strain>
    </source>
</reference>
<proteinExistence type="predicted"/>
<protein>
    <submittedName>
        <fullName evidence="2">Dinitrogenase iron-molybdenum cofactor</fullName>
    </submittedName>
</protein>
<dbReference type="HOGENOM" id="CLU_104194_2_0_0"/>
<keyword evidence="3" id="KW-1185">Reference proteome</keyword>
<dbReference type="eggNOG" id="COG1433">
    <property type="taxonomic scope" value="Bacteria"/>
</dbReference>
<dbReference type="InterPro" id="IPR033913">
    <property type="entry name" value="MTH1175_dom"/>
</dbReference>
<dbReference type="InterPro" id="IPR036105">
    <property type="entry name" value="DiNase_FeMo-co_biosyn_sf"/>
</dbReference>
<dbReference type="InterPro" id="IPR051840">
    <property type="entry name" value="NifX/NifY_domain"/>
</dbReference>
<dbReference type="PANTHER" id="PTHR33937">
    <property type="entry name" value="IRON-MOLYBDENUM PROTEIN-RELATED-RELATED"/>
    <property type="match status" value="1"/>
</dbReference>
<sequence>MRIAVATEDGYVAQHFGRCPKFTILEVKDGQIVNQSVLENPGYRTHQPGLVPTFLRNQGVDCVIAGGMGPNAVNMLESFGIKVILGVTGKVEEVMKAFISGSLEGGESLCDHGEHECQH</sequence>
<gene>
    <name evidence="2" type="ORF">HL41_04870</name>
</gene>
<dbReference type="Gene3D" id="3.30.420.130">
    <property type="entry name" value="Dinitrogenase iron-molybdenum cofactor biosynthesis domain"/>
    <property type="match status" value="1"/>
</dbReference>
<dbReference type="InterPro" id="IPR003731">
    <property type="entry name" value="Di-Nase_FeMo-co_biosynth"/>
</dbReference>
<dbReference type="EMBL" id="CP008796">
    <property type="protein sequence ID" value="AIH04146.1"/>
    <property type="molecule type" value="Genomic_DNA"/>
</dbReference>
<dbReference type="KEGG" id="tcm:HL41_04870"/>